<accession>A0AAF3E9P5</accession>
<name>A0AAF3E9P5_9BILA</name>
<feature type="compositionally biased region" description="Polar residues" evidence="2">
    <location>
        <begin position="387"/>
        <end position="402"/>
    </location>
</feature>
<feature type="compositionally biased region" description="Polar residues" evidence="2">
    <location>
        <begin position="538"/>
        <end position="551"/>
    </location>
</feature>
<dbReference type="WBParaSite" id="MBELARI_LOCUS10624">
    <property type="protein sequence ID" value="MBELARI_LOCUS10624"/>
    <property type="gene ID" value="MBELARI_LOCUS10624"/>
</dbReference>
<dbReference type="PROSITE" id="PS50086">
    <property type="entry name" value="TBC_RABGAP"/>
    <property type="match status" value="1"/>
</dbReference>
<organism evidence="4 5">
    <name type="scientific">Mesorhabditis belari</name>
    <dbReference type="NCBI Taxonomy" id="2138241"/>
    <lineage>
        <taxon>Eukaryota</taxon>
        <taxon>Metazoa</taxon>
        <taxon>Ecdysozoa</taxon>
        <taxon>Nematoda</taxon>
        <taxon>Chromadorea</taxon>
        <taxon>Rhabditida</taxon>
        <taxon>Rhabditina</taxon>
        <taxon>Rhabditomorpha</taxon>
        <taxon>Rhabditoidea</taxon>
        <taxon>Rhabditidae</taxon>
        <taxon>Mesorhabditinae</taxon>
        <taxon>Mesorhabditis</taxon>
    </lineage>
</organism>
<dbReference type="Pfam" id="PF00566">
    <property type="entry name" value="RabGAP-TBC"/>
    <property type="match status" value="2"/>
</dbReference>
<dbReference type="SUPFAM" id="SSF47923">
    <property type="entry name" value="Ypt/Rab-GAP domain of gyp1p"/>
    <property type="match status" value="2"/>
</dbReference>
<evidence type="ECO:0000313" key="5">
    <source>
        <dbReference type="WBParaSite" id="MBELARI_LOCUS10624"/>
    </source>
</evidence>
<dbReference type="InterPro" id="IPR035969">
    <property type="entry name" value="Rab-GAP_TBC_sf"/>
</dbReference>
<evidence type="ECO:0000256" key="1">
    <source>
        <dbReference type="ARBA" id="ARBA00022468"/>
    </source>
</evidence>
<dbReference type="SMART" id="SM00164">
    <property type="entry name" value="TBC"/>
    <property type="match status" value="1"/>
</dbReference>
<dbReference type="InterPro" id="IPR000195">
    <property type="entry name" value="Rab-GAP-TBC_dom"/>
</dbReference>
<sequence>MITPTTSGILREYQRFLSCEIGVDELITFCRTGSFRTAATRSIAWRILLKCLPINSLEWVPVIEQSRREYATLRSRHVANPRDPLCVQDPQLNNPLSEHSKSPWSRYFADGELRDLILKDVARTFPEIELFQDAEVKSLMCSVLHVYAKDNPFIGYKQGMHEILAPLVFVLYNDQQLYQHALEDFQLRSLDRTALHILQVLHDSNYFEADAYVLFCEVMRELTPWYEDAGIVEPPEPHPFERLQDTMITSRLLKELNEIGQRLAEFDPPLYRHLTNLDIPAQLFGIRWLRLLFGREFPLPDLLFLWDIILSDRPISRIVECVFLAMLVYIRENLLASDYGGCLQFLMRYPPVVDVMAFAQLALHFRAPLRNSRPKDSQLTNYSNMTLQGTVHPNAGNQKRTVSQPPPQQRSQQANRGKQRRPYRQEEIPKALGIFEEQVAVLQQRLNERDIVTAVSAKRIEELVKNLERGSLEIGTIAAQLREVGQQLGSLTMDRRKETPEAKSPAQEERIKVANEPVRSGTPRIFGVNELRELNTNNQNFSHSKPPSQQVPRDRVLGIPRF</sequence>
<evidence type="ECO:0000256" key="2">
    <source>
        <dbReference type="SAM" id="MobiDB-lite"/>
    </source>
</evidence>
<protein>
    <submittedName>
        <fullName evidence="5">Rab-GAP TBC domain-containing protein</fullName>
    </submittedName>
</protein>
<dbReference type="GO" id="GO:0005737">
    <property type="term" value="C:cytoplasm"/>
    <property type="evidence" value="ECO:0007669"/>
    <property type="project" value="UniProtKB-ARBA"/>
</dbReference>
<proteinExistence type="predicted"/>
<dbReference type="FunFam" id="1.10.8.270:FF:000011">
    <property type="entry name" value="TBC1 domain family member 5"/>
    <property type="match status" value="1"/>
</dbReference>
<dbReference type="Proteomes" id="UP000887575">
    <property type="component" value="Unassembled WGS sequence"/>
</dbReference>
<dbReference type="PANTHER" id="PTHR22957">
    <property type="entry name" value="TBC1 DOMAIN FAMILY MEMBER GTPASE-ACTIVATING PROTEIN"/>
    <property type="match status" value="1"/>
</dbReference>
<dbReference type="Gene3D" id="1.10.8.270">
    <property type="entry name" value="putative rabgap domain of human tbc1 domain family member 14 like domains"/>
    <property type="match status" value="1"/>
</dbReference>
<dbReference type="Gene3D" id="1.10.472.80">
    <property type="entry name" value="Ypt/Rab-GAP domain of gyp1p, domain 3"/>
    <property type="match status" value="1"/>
</dbReference>
<feature type="region of interest" description="Disordered" evidence="2">
    <location>
        <begin position="387"/>
        <end position="423"/>
    </location>
</feature>
<keyword evidence="4" id="KW-1185">Reference proteome</keyword>
<dbReference type="PANTHER" id="PTHR22957:SF337">
    <property type="entry name" value="TBC1 DOMAIN FAMILY MEMBER 5"/>
    <property type="match status" value="1"/>
</dbReference>
<dbReference type="FunFam" id="1.10.472.80:FF:000038">
    <property type="entry name" value="TBC1 domain family member 5"/>
    <property type="match status" value="1"/>
</dbReference>
<keyword evidence="1" id="KW-0343">GTPase activation</keyword>
<dbReference type="AlphaFoldDB" id="A0AAF3E9P5"/>
<evidence type="ECO:0000259" key="3">
    <source>
        <dbReference type="PROSITE" id="PS50086"/>
    </source>
</evidence>
<reference evidence="5" key="1">
    <citation type="submission" date="2024-02" db="UniProtKB">
        <authorList>
            <consortium name="WormBaseParasite"/>
        </authorList>
    </citation>
    <scope>IDENTIFICATION</scope>
</reference>
<feature type="domain" description="Rab-GAP TBC" evidence="3">
    <location>
        <begin position="35"/>
        <end position="313"/>
    </location>
</feature>
<dbReference type="GO" id="GO:0005096">
    <property type="term" value="F:GTPase activator activity"/>
    <property type="evidence" value="ECO:0007669"/>
    <property type="project" value="UniProtKB-KW"/>
</dbReference>
<feature type="region of interest" description="Disordered" evidence="2">
    <location>
        <begin position="538"/>
        <end position="562"/>
    </location>
</feature>
<evidence type="ECO:0000313" key="4">
    <source>
        <dbReference type="Proteomes" id="UP000887575"/>
    </source>
</evidence>